<keyword evidence="2" id="KW-0808">Transferase</keyword>
<dbReference type="GeneID" id="87884151"/>
<dbReference type="InterPro" id="IPR051091">
    <property type="entry name" value="O-Glucosyltr/Glycosyltrsf_90"/>
</dbReference>
<comment type="caution">
    <text evidence="5">The sequence shown here is derived from an EMBL/GenBank/DDBJ whole genome shotgun (WGS) entry which is preliminary data.</text>
</comment>
<evidence type="ECO:0000313" key="5">
    <source>
        <dbReference type="EMBL" id="KAK3310259.1"/>
    </source>
</evidence>
<feature type="transmembrane region" description="Helical" evidence="3">
    <location>
        <begin position="336"/>
        <end position="354"/>
    </location>
</feature>
<dbReference type="InterPro" id="IPR006598">
    <property type="entry name" value="CAP10"/>
</dbReference>
<feature type="transmembrane region" description="Helical" evidence="3">
    <location>
        <begin position="167"/>
        <end position="184"/>
    </location>
</feature>
<dbReference type="PANTHER" id="PTHR12203">
    <property type="entry name" value="KDEL LYS-ASP-GLU-LEU CONTAINING - RELATED"/>
    <property type="match status" value="1"/>
</dbReference>
<protein>
    <submittedName>
        <fullName evidence="5">Glycosyltransferase family 90 protein</fullName>
    </submittedName>
</protein>
<feature type="transmembrane region" description="Helical" evidence="3">
    <location>
        <begin position="204"/>
        <end position="225"/>
    </location>
</feature>
<dbReference type="GO" id="GO:0016740">
    <property type="term" value="F:transferase activity"/>
    <property type="evidence" value="ECO:0007669"/>
    <property type="project" value="UniProtKB-KW"/>
</dbReference>
<feature type="transmembrane region" description="Helical" evidence="3">
    <location>
        <begin position="83"/>
        <end position="103"/>
    </location>
</feature>
<evidence type="ECO:0000256" key="3">
    <source>
        <dbReference type="SAM" id="Phobius"/>
    </source>
</evidence>
<dbReference type="Proteomes" id="UP001273166">
    <property type="component" value="Unassembled WGS sequence"/>
</dbReference>
<reference evidence="5" key="1">
    <citation type="journal article" date="2023" name="Mol. Phylogenet. Evol.">
        <title>Genome-scale phylogeny and comparative genomics of the fungal order Sordariales.</title>
        <authorList>
            <person name="Hensen N."/>
            <person name="Bonometti L."/>
            <person name="Westerberg I."/>
            <person name="Brannstrom I.O."/>
            <person name="Guillou S."/>
            <person name="Cros-Aarteil S."/>
            <person name="Calhoun S."/>
            <person name="Haridas S."/>
            <person name="Kuo A."/>
            <person name="Mondo S."/>
            <person name="Pangilinan J."/>
            <person name="Riley R."/>
            <person name="LaButti K."/>
            <person name="Andreopoulos B."/>
            <person name="Lipzen A."/>
            <person name="Chen C."/>
            <person name="Yan M."/>
            <person name="Daum C."/>
            <person name="Ng V."/>
            <person name="Clum A."/>
            <person name="Steindorff A."/>
            <person name="Ohm R.A."/>
            <person name="Martin F."/>
            <person name="Silar P."/>
            <person name="Natvig D.O."/>
            <person name="Lalanne C."/>
            <person name="Gautier V."/>
            <person name="Ament-Velasquez S.L."/>
            <person name="Kruys A."/>
            <person name="Hutchinson M.I."/>
            <person name="Powell A.J."/>
            <person name="Barry K."/>
            <person name="Miller A.N."/>
            <person name="Grigoriev I.V."/>
            <person name="Debuchy R."/>
            <person name="Gladieux P."/>
            <person name="Hiltunen Thoren M."/>
            <person name="Johannesson H."/>
        </authorList>
    </citation>
    <scope>NUCLEOTIDE SEQUENCE</scope>
    <source>
        <strain evidence="5">CBS 333.67</strain>
    </source>
</reference>
<proteinExistence type="inferred from homology"/>
<feature type="transmembrane region" description="Helical" evidence="3">
    <location>
        <begin position="275"/>
        <end position="297"/>
    </location>
</feature>
<dbReference type="PANTHER" id="PTHR12203:SF35">
    <property type="entry name" value="PROTEIN O-GLUCOSYLTRANSFERASE 1"/>
    <property type="match status" value="1"/>
</dbReference>
<feature type="transmembrane region" description="Helical" evidence="3">
    <location>
        <begin position="366"/>
        <end position="385"/>
    </location>
</feature>
<dbReference type="EMBL" id="JAUDZG010000001">
    <property type="protein sequence ID" value="KAK3310259.1"/>
    <property type="molecule type" value="Genomic_DNA"/>
</dbReference>
<feature type="transmembrane region" description="Helical" evidence="3">
    <location>
        <begin position="36"/>
        <end position="55"/>
    </location>
</feature>
<accession>A0AAJ0H2C8</accession>
<keyword evidence="3" id="KW-1133">Transmembrane helix</keyword>
<evidence type="ECO:0000256" key="1">
    <source>
        <dbReference type="ARBA" id="ARBA00010118"/>
    </source>
</evidence>
<sequence length="959" mass="107573">MANQLTALCAVASFLWLTHNLEDHQIIEQPRLSSFLVLVIAALSSYLASFCAVWLPGNNGRFDDELGPLKVTRPNQPKKPRRYFLPGLIICLVSRLEIFYRVTFDLQCSKAGIEAFLPLLMLLYELLPGRRMRPRAGGGDGGEEKDPDDPGTTLYEAVGGWFTDSKASLSIAVVLLTVGAYLASSQEIRSTFLCASHDRSALVIFLQWTGAILDAAIAIMLWRILAWPRTTKSRLRTLSGILSVSSLAVGLLNWTSRFGFSTRPATIHLGGPDPLYIFDVVVDGLVFSVFLVAGSLLTADGSPLSLAGILTFLLGLLLAVQKTVLSGTWENTSPAVTYFALLFLCVGFSFFVYANNIRSVVCLHRAFVVFLLVLLTVVAAIYTPVKALKPVGSNHPLSKVIYEARIEADRWLRHAAVSSSLPVAVQEYRERHGGRDPPPGFDIWYGFAKDRRSAILDHFPQMENDLLPFWGMPPSKIREDVRRAAAEPDMAMLQIKGRKAQHNLPPANPYKPVMDDLVDLVGGFVDHLPDMELAINLDERPRVLAPWADVVRTTKAAQRKRASKLLPRLAPALDEMPAAQPAVLDKLLAQKTFTPVKELREMTALTCPPGTKARAATHWDIRDLCSSCAKPQSQGQFLTNWTLAQEICHQSDLLRQHGFYMTPPELRPLQELLPVFSRAKTDSYRDILLPLRHIMEPAEPGTQQAFDMKSKKLFWRGKVDRLRSSHELVRGGHRERLVHLLSAPARSERTTLLLPSRKGWAYEQVPTGQLNDLLALDVAFASYSACKAADKDKDKDAGAGGRNCDHAGNNMFPQKPDYVDPLRHQYVMVVDTDSGPPREFLRTLRSSSVPFHASIFAEWYSERLMPWVHFVPVDLRFHALHSTLTYFVGLPKKYGRRMNGREVEMAARQEDGRWIAEEGKRWAEKALRREDREVYLFRLLLEWARVVDDNRDEIGFVLS</sequence>
<evidence type="ECO:0000259" key="4">
    <source>
        <dbReference type="SMART" id="SM00672"/>
    </source>
</evidence>
<evidence type="ECO:0000313" key="6">
    <source>
        <dbReference type="Proteomes" id="UP001273166"/>
    </source>
</evidence>
<evidence type="ECO:0000256" key="2">
    <source>
        <dbReference type="ARBA" id="ARBA00022679"/>
    </source>
</evidence>
<keyword evidence="3" id="KW-0472">Membrane</keyword>
<dbReference type="RefSeq" id="XP_062726039.1">
    <property type="nucleotide sequence ID" value="XM_062865322.1"/>
</dbReference>
<dbReference type="AlphaFoldDB" id="A0AAJ0H2C8"/>
<keyword evidence="6" id="KW-1185">Reference proteome</keyword>
<feature type="domain" description="Glycosyl transferase CAP10" evidence="4">
    <location>
        <begin position="648"/>
        <end position="943"/>
    </location>
</feature>
<name>A0AAJ0H2C8_9PEZI</name>
<comment type="similarity">
    <text evidence="1">Belongs to the glycosyltransferase 90 family.</text>
</comment>
<reference evidence="5" key="2">
    <citation type="submission" date="2023-06" db="EMBL/GenBank/DDBJ databases">
        <authorList>
            <consortium name="Lawrence Berkeley National Laboratory"/>
            <person name="Mondo S.J."/>
            <person name="Hensen N."/>
            <person name="Bonometti L."/>
            <person name="Westerberg I."/>
            <person name="Brannstrom I.O."/>
            <person name="Guillou S."/>
            <person name="Cros-Aarteil S."/>
            <person name="Calhoun S."/>
            <person name="Haridas S."/>
            <person name="Kuo A."/>
            <person name="Pangilinan J."/>
            <person name="Riley R."/>
            <person name="Labutti K."/>
            <person name="Andreopoulos B."/>
            <person name="Lipzen A."/>
            <person name="Chen C."/>
            <person name="Yanf M."/>
            <person name="Daum C."/>
            <person name="Ng V."/>
            <person name="Clum A."/>
            <person name="Steindorff A."/>
            <person name="Ohm R."/>
            <person name="Martin F."/>
            <person name="Silar P."/>
            <person name="Natvig D."/>
            <person name="Lalanne C."/>
            <person name="Gautier V."/>
            <person name="Ament-Velasquez S.L."/>
            <person name="Kruys A."/>
            <person name="Hutchinson M.I."/>
            <person name="Powell A.J."/>
            <person name="Barry K."/>
            <person name="Miller A.N."/>
            <person name="Grigoriev I.V."/>
            <person name="Debuchy R."/>
            <person name="Gladieux P."/>
            <person name="Thoren M.H."/>
            <person name="Johannesson H."/>
        </authorList>
    </citation>
    <scope>NUCLEOTIDE SEQUENCE</scope>
    <source>
        <strain evidence="5">CBS 333.67</strain>
    </source>
</reference>
<feature type="transmembrane region" description="Helical" evidence="3">
    <location>
        <begin position="237"/>
        <end position="255"/>
    </location>
</feature>
<keyword evidence="3" id="KW-0812">Transmembrane</keyword>
<feature type="transmembrane region" description="Helical" evidence="3">
    <location>
        <begin position="304"/>
        <end position="324"/>
    </location>
</feature>
<organism evidence="5 6">
    <name type="scientific">Chaetomium strumarium</name>
    <dbReference type="NCBI Taxonomy" id="1170767"/>
    <lineage>
        <taxon>Eukaryota</taxon>
        <taxon>Fungi</taxon>
        <taxon>Dikarya</taxon>
        <taxon>Ascomycota</taxon>
        <taxon>Pezizomycotina</taxon>
        <taxon>Sordariomycetes</taxon>
        <taxon>Sordariomycetidae</taxon>
        <taxon>Sordariales</taxon>
        <taxon>Chaetomiaceae</taxon>
        <taxon>Chaetomium</taxon>
    </lineage>
</organism>
<dbReference type="SMART" id="SM00672">
    <property type="entry name" value="CAP10"/>
    <property type="match status" value="1"/>
</dbReference>
<gene>
    <name evidence="5" type="ORF">B0T15DRAFT_407192</name>
</gene>